<gene>
    <name evidence="2" type="ORF">CC1G_14584</name>
</gene>
<dbReference type="GeneID" id="9379208"/>
<name>D6RMU8_COPC7</name>
<dbReference type="InParanoid" id="D6RMU8"/>
<dbReference type="AlphaFoldDB" id="D6RMU8"/>
<evidence type="ECO:0000313" key="3">
    <source>
        <dbReference type="Proteomes" id="UP000001861"/>
    </source>
</evidence>
<proteinExistence type="predicted"/>
<organism evidence="2 3">
    <name type="scientific">Coprinopsis cinerea (strain Okayama-7 / 130 / ATCC MYA-4618 / FGSC 9003)</name>
    <name type="common">Inky cap fungus</name>
    <name type="synonym">Hormographiella aspergillata</name>
    <dbReference type="NCBI Taxonomy" id="240176"/>
    <lineage>
        <taxon>Eukaryota</taxon>
        <taxon>Fungi</taxon>
        <taxon>Dikarya</taxon>
        <taxon>Basidiomycota</taxon>
        <taxon>Agaricomycotina</taxon>
        <taxon>Agaricomycetes</taxon>
        <taxon>Agaricomycetidae</taxon>
        <taxon>Agaricales</taxon>
        <taxon>Agaricineae</taxon>
        <taxon>Psathyrellaceae</taxon>
        <taxon>Coprinopsis</taxon>
    </lineage>
</organism>
<dbReference type="HOGENOM" id="CLU_2454663_0_0_1"/>
<evidence type="ECO:0000256" key="1">
    <source>
        <dbReference type="SAM" id="MobiDB-lite"/>
    </source>
</evidence>
<keyword evidence="3" id="KW-1185">Reference proteome</keyword>
<dbReference type="RefSeq" id="XP_002911153.1">
    <property type="nucleotide sequence ID" value="XM_002911107.1"/>
</dbReference>
<dbReference type="VEuPathDB" id="FungiDB:CC1G_14584"/>
<sequence>MDEVGAQGLARVHARPGGHREAILSAPVALVLGPTLRAPVLGRGRTLLIVAAVVVPALAQSAEEGDQTEAPAEMTLETVVHGPLVQHKT</sequence>
<dbReference type="Proteomes" id="UP000001861">
    <property type="component" value="Unassembled WGS sequence"/>
</dbReference>
<comment type="caution">
    <text evidence="2">The sequence shown here is derived from an EMBL/GenBank/DDBJ whole genome shotgun (WGS) entry which is preliminary data.</text>
</comment>
<reference evidence="2 3" key="1">
    <citation type="journal article" date="2010" name="Proc. Natl. Acad. Sci. U.S.A.">
        <title>Insights into evolution of multicellular fungi from the assembled chromosomes of the mushroom Coprinopsis cinerea (Coprinus cinereus).</title>
        <authorList>
            <person name="Stajich J.E."/>
            <person name="Wilke S.K."/>
            <person name="Ahren D."/>
            <person name="Au C.H."/>
            <person name="Birren B.W."/>
            <person name="Borodovsky M."/>
            <person name="Burns C."/>
            <person name="Canback B."/>
            <person name="Casselton L.A."/>
            <person name="Cheng C.K."/>
            <person name="Deng J."/>
            <person name="Dietrich F.S."/>
            <person name="Fargo D.C."/>
            <person name="Farman M.L."/>
            <person name="Gathman A.C."/>
            <person name="Goldberg J."/>
            <person name="Guigo R."/>
            <person name="Hoegger P.J."/>
            <person name="Hooker J.B."/>
            <person name="Huggins A."/>
            <person name="James T.Y."/>
            <person name="Kamada T."/>
            <person name="Kilaru S."/>
            <person name="Kodira C."/>
            <person name="Kues U."/>
            <person name="Kupfer D."/>
            <person name="Kwan H.S."/>
            <person name="Lomsadze A."/>
            <person name="Li W."/>
            <person name="Lilly W.W."/>
            <person name="Ma L.J."/>
            <person name="Mackey A.J."/>
            <person name="Manning G."/>
            <person name="Martin F."/>
            <person name="Muraguchi H."/>
            <person name="Natvig D.O."/>
            <person name="Palmerini H."/>
            <person name="Ramesh M.A."/>
            <person name="Rehmeyer C.J."/>
            <person name="Roe B.A."/>
            <person name="Shenoy N."/>
            <person name="Stanke M."/>
            <person name="Ter-Hovhannisyan V."/>
            <person name="Tunlid A."/>
            <person name="Velagapudi R."/>
            <person name="Vision T.J."/>
            <person name="Zeng Q."/>
            <person name="Zolan M.E."/>
            <person name="Pukkila P.J."/>
        </authorList>
    </citation>
    <scope>NUCLEOTIDE SEQUENCE [LARGE SCALE GENOMIC DNA]</scope>
    <source>
        <strain evidence="3">Okayama-7 / 130 / ATCC MYA-4618 / FGSC 9003</strain>
    </source>
</reference>
<feature type="region of interest" description="Disordered" evidence="1">
    <location>
        <begin position="63"/>
        <end position="89"/>
    </location>
</feature>
<evidence type="ECO:0000313" key="2">
    <source>
        <dbReference type="EMBL" id="EFI27659.1"/>
    </source>
</evidence>
<accession>D6RMU8</accession>
<dbReference type="EMBL" id="AACS02000005">
    <property type="protein sequence ID" value="EFI27659.1"/>
    <property type="molecule type" value="Genomic_DNA"/>
</dbReference>
<dbReference type="KEGG" id="cci:CC1G_14584"/>
<protein>
    <submittedName>
        <fullName evidence="2">Uncharacterized protein</fullName>
    </submittedName>
</protein>